<keyword evidence="1" id="KW-0175">Coiled coil</keyword>
<sequence length="935" mass="109156">KVKSLECQLSAVREELINEKQLKEGFCKQIEKLRQDLSSEKMVSELSSSLKQQSSFEENLLSEVQAQKDINKEQVEKIERMEKALKDSRQATAEKDFCIEIMQQKTKDFSEEAKSTASELHNTKQLLEEVKRDLQEKTKHLGHLENQELEAAKATAAARRESTPFHDTIETMRRECEQILKVSSRKSQQIQELEQVVDSLRKQVMDLENEIDVLKQTLTVDSNSLKEKEALVNRLKENLEEAANNLDSEKLCALETKKQLSLLQEETVSQKQIIKELEGLLKASSVRNDDLEALKEKLQERETMLSSLKKNLTECQEKLKDSEKNIVESNLKVTGLNEEVSWAEESLKVANEKLSIKETELEEKSQQLTDLMKLQKELENSSASIKCVTAALQRKEEEHSDLKEKLADAKKQIHQVHKEVSLMREEEKLLRNKLDEQERIKKKMNQDLDGKEKIIRQLKMEYLFDTKAEKTLKLYQATCKDLQDKEKIIEDMRITLIEQEQTQAEQDQVLESKVKKIECLTSDLNEWEKKYNHLENKYNQIRGLQRNWNKELEVSEEENIDKELVKLTKTLKECEEKHKTDRKKWLEEKMALINQAKEAEDRRNKDMKKYVEDRERYTKLQTEVEKLHAQLDEKENNLLKWREERDQLVAALEVQLKNLIATNVQKDKELQELQVTVSKKRDKRSQIREQKAQSFFFSLICTTSSVASVTEDSEVSKKDLVHSDVVLDSLDVSTESRKTSRFPKPELEIQFTPLQPNKMAVKHQGNASTVTVKINQSGRKRKSWEMEEGNVKHENKKNDTKSREPQSNPKQCIISKNRNMEEKHSLKKQASFYNTRSINKKDGTFQKIGDFLQSSPTFLQTKAKKLMETLNSPKSPEVESGKTNEFKRKRSKRKLYKTDISVPLDIPSCPIVMDQEERESDHLIIKRRLRTRTVK</sequence>
<feature type="coiled-coil region" evidence="1">
    <location>
        <begin position="61"/>
        <end position="147"/>
    </location>
</feature>
<dbReference type="STRING" id="7897.ENSLACP00000004262"/>
<reference evidence="3" key="3">
    <citation type="submission" date="2025-09" db="UniProtKB">
        <authorList>
            <consortium name="Ensembl"/>
        </authorList>
    </citation>
    <scope>IDENTIFICATION</scope>
</reference>
<name>H3A3P1_LATCH</name>
<dbReference type="Proteomes" id="UP000008672">
    <property type="component" value="Unassembled WGS sequence"/>
</dbReference>
<dbReference type="EMBL" id="AFYH01251267">
    <property type="status" value="NOT_ANNOTATED_CDS"/>
    <property type="molecule type" value="Genomic_DNA"/>
</dbReference>
<evidence type="ECO:0008006" key="5">
    <source>
        <dbReference type="Google" id="ProtNLM"/>
    </source>
</evidence>
<dbReference type="GeneTree" id="ENSGT00940000155989"/>
<dbReference type="HOGENOM" id="CLU_313446_0_0_1"/>
<feature type="region of interest" description="Disordered" evidence="2">
    <location>
        <begin position="760"/>
        <end position="827"/>
    </location>
</feature>
<feature type="compositionally biased region" description="Polar residues" evidence="2">
    <location>
        <begin position="765"/>
        <end position="777"/>
    </location>
</feature>
<dbReference type="OMA" id="MRRECEQ"/>
<evidence type="ECO:0000256" key="1">
    <source>
        <dbReference type="SAM" id="Coils"/>
    </source>
</evidence>
<feature type="coiled-coil region" evidence="1">
    <location>
        <begin position="183"/>
        <end position="690"/>
    </location>
</feature>
<reference evidence="3" key="2">
    <citation type="submission" date="2025-08" db="UniProtKB">
        <authorList>
            <consortium name="Ensembl"/>
        </authorList>
    </citation>
    <scope>IDENTIFICATION</scope>
</reference>
<dbReference type="EMBL" id="AFYH01251263">
    <property type="status" value="NOT_ANNOTATED_CDS"/>
    <property type="molecule type" value="Genomic_DNA"/>
</dbReference>
<protein>
    <recommendedName>
        <fullName evidence="5">KI20B protein</fullName>
    </recommendedName>
</protein>
<reference evidence="4" key="1">
    <citation type="submission" date="2011-08" db="EMBL/GenBank/DDBJ databases">
        <title>The draft genome of Latimeria chalumnae.</title>
        <authorList>
            <person name="Di Palma F."/>
            <person name="Alfoldi J."/>
            <person name="Johnson J."/>
            <person name="Berlin A."/>
            <person name="Gnerre S."/>
            <person name="Jaffe D."/>
            <person name="MacCallum I."/>
            <person name="Young S."/>
            <person name="Walker B.J."/>
            <person name="Lander E."/>
            <person name="Lindblad-Toh K."/>
        </authorList>
    </citation>
    <scope>NUCLEOTIDE SEQUENCE [LARGE SCALE GENOMIC DNA]</scope>
    <source>
        <strain evidence="4">Wild caught</strain>
    </source>
</reference>
<dbReference type="EMBL" id="AFYH01251269">
    <property type="status" value="NOT_ANNOTATED_CDS"/>
    <property type="molecule type" value="Genomic_DNA"/>
</dbReference>
<dbReference type="eggNOG" id="KOG0247">
    <property type="taxonomic scope" value="Eukaryota"/>
</dbReference>
<dbReference type="InParanoid" id="H3A3P1"/>
<evidence type="ECO:0000313" key="3">
    <source>
        <dbReference type="Ensembl" id="ENSLACP00000004262.1"/>
    </source>
</evidence>
<evidence type="ECO:0000313" key="4">
    <source>
        <dbReference type="Proteomes" id="UP000008672"/>
    </source>
</evidence>
<dbReference type="FunCoup" id="H3A3P1">
    <property type="interactions" value="1178"/>
</dbReference>
<dbReference type="EMBL" id="AFYH01251265">
    <property type="status" value="NOT_ANNOTATED_CDS"/>
    <property type="molecule type" value="Genomic_DNA"/>
</dbReference>
<evidence type="ECO:0000256" key="2">
    <source>
        <dbReference type="SAM" id="MobiDB-lite"/>
    </source>
</evidence>
<accession>H3A3P1</accession>
<dbReference type="EMBL" id="AFYH01251266">
    <property type="status" value="NOT_ANNOTATED_CDS"/>
    <property type="molecule type" value="Genomic_DNA"/>
</dbReference>
<dbReference type="AlphaFoldDB" id="H3A3P1"/>
<dbReference type="EMBL" id="AFYH01251268">
    <property type="status" value="NOT_ANNOTATED_CDS"/>
    <property type="molecule type" value="Genomic_DNA"/>
</dbReference>
<feature type="compositionally biased region" description="Polar residues" evidence="2">
    <location>
        <begin position="805"/>
        <end position="817"/>
    </location>
</feature>
<dbReference type="EMBL" id="AFYH01251262">
    <property type="status" value="NOT_ANNOTATED_CDS"/>
    <property type="molecule type" value="Genomic_DNA"/>
</dbReference>
<dbReference type="Ensembl" id="ENSLACT00000004300.1">
    <property type="protein sequence ID" value="ENSLACP00000004262.1"/>
    <property type="gene ID" value="ENSLACG00000003796.1"/>
</dbReference>
<dbReference type="EMBL" id="AFYH01251264">
    <property type="status" value="NOT_ANNOTATED_CDS"/>
    <property type="molecule type" value="Genomic_DNA"/>
</dbReference>
<proteinExistence type="predicted"/>
<organism evidence="3 4">
    <name type="scientific">Latimeria chalumnae</name>
    <name type="common">Coelacanth</name>
    <dbReference type="NCBI Taxonomy" id="7897"/>
    <lineage>
        <taxon>Eukaryota</taxon>
        <taxon>Metazoa</taxon>
        <taxon>Chordata</taxon>
        <taxon>Craniata</taxon>
        <taxon>Vertebrata</taxon>
        <taxon>Euteleostomi</taxon>
        <taxon>Coelacanthiformes</taxon>
        <taxon>Coelacanthidae</taxon>
        <taxon>Latimeria</taxon>
    </lineage>
</organism>
<keyword evidence="4" id="KW-1185">Reference proteome</keyword>
<feature type="compositionally biased region" description="Basic and acidic residues" evidence="2">
    <location>
        <begin position="783"/>
        <end position="804"/>
    </location>
</feature>